<keyword evidence="2" id="KW-1185">Reference proteome</keyword>
<evidence type="ECO:0000313" key="1">
    <source>
        <dbReference type="EMBL" id="PTB79386.1"/>
    </source>
</evidence>
<sequence>MGFWLVGSAISAPETLSRSSFDWSWYDFQCRRFGLMQQRAGLLWPQLAFAVRRVWEASLLTALSKTGLASNESECSSLFNDSQG</sequence>
<dbReference type="AlphaFoldDB" id="A0A2T4CCW3"/>
<dbReference type="Proteomes" id="UP000240760">
    <property type="component" value="Unassembled WGS sequence"/>
</dbReference>
<dbReference type="EMBL" id="KZ679128">
    <property type="protein sequence ID" value="PTB79386.1"/>
    <property type="molecule type" value="Genomic_DNA"/>
</dbReference>
<reference evidence="1 2" key="1">
    <citation type="submission" date="2016-07" db="EMBL/GenBank/DDBJ databases">
        <title>Multiple horizontal gene transfer events from other fungi enriched the ability of initially mycotrophic Trichoderma (Ascomycota) to feed on dead plant biomass.</title>
        <authorList>
            <consortium name="DOE Joint Genome Institute"/>
            <person name="Aerts A."/>
            <person name="Atanasova L."/>
            <person name="Chenthamara K."/>
            <person name="Zhang J."/>
            <person name="Grujic M."/>
            <person name="Henrissat B."/>
            <person name="Kuo A."/>
            <person name="Salamov A."/>
            <person name="Lipzen A."/>
            <person name="Labutti K."/>
            <person name="Barry K."/>
            <person name="Miao Y."/>
            <person name="Rahimi M.J."/>
            <person name="Shen Q."/>
            <person name="Grigoriev I.V."/>
            <person name="Kubicek C.P."/>
            <person name="Druzhinina I.S."/>
        </authorList>
    </citation>
    <scope>NUCLEOTIDE SEQUENCE [LARGE SCALE GENOMIC DNA]</scope>
    <source>
        <strain evidence="1 2">ATCC 18648</strain>
    </source>
</reference>
<protein>
    <submittedName>
        <fullName evidence="1">Uncharacterized protein</fullName>
    </submittedName>
</protein>
<gene>
    <name evidence="1" type="ORF">M440DRAFT_1398661</name>
</gene>
<proteinExistence type="predicted"/>
<organism evidence="1 2">
    <name type="scientific">Trichoderma longibrachiatum ATCC 18648</name>
    <dbReference type="NCBI Taxonomy" id="983965"/>
    <lineage>
        <taxon>Eukaryota</taxon>
        <taxon>Fungi</taxon>
        <taxon>Dikarya</taxon>
        <taxon>Ascomycota</taxon>
        <taxon>Pezizomycotina</taxon>
        <taxon>Sordariomycetes</taxon>
        <taxon>Hypocreomycetidae</taxon>
        <taxon>Hypocreales</taxon>
        <taxon>Hypocreaceae</taxon>
        <taxon>Trichoderma</taxon>
    </lineage>
</organism>
<name>A0A2T4CCW3_TRILO</name>
<accession>A0A2T4CCW3</accession>
<evidence type="ECO:0000313" key="2">
    <source>
        <dbReference type="Proteomes" id="UP000240760"/>
    </source>
</evidence>